<sequence length="123" mass="14488">MTRDTEVRRKIGVTRTLNEITNTNVTINTDVTRNTDMTRNTILFSKTGVWVSNDFGQRGPNWPQAYVIRRQRDMRGYLTIGIPSIKRPIKKPYLLNTLRYIMENTWEDERPQIVIIIFLADED</sequence>
<evidence type="ECO:0000313" key="2">
    <source>
        <dbReference type="Proteomes" id="UP000749559"/>
    </source>
</evidence>
<dbReference type="InterPro" id="IPR006759">
    <property type="entry name" value="Glyco_transf_54"/>
</dbReference>
<dbReference type="PANTHER" id="PTHR12062">
    <property type="entry name" value="N-ACETYLGLUCOSAMINYLTRANSFERASE VI"/>
    <property type="match status" value="1"/>
</dbReference>
<feature type="non-terminal residue" evidence="1">
    <location>
        <position position="123"/>
    </location>
</feature>
<name>A0A8J1TFC5_OWEFU</name>
<dbReference type="Proteomes" id="UP000749559">
    <property type="component" value="Unassembled WGS sequence"/>
</dbReference>
<dbReference type="EMBL" id="CAIIXF020000002">
    <property type="protein sequence ID" value="CAH1776877.1"/>
    <property type="molecule type" value="Genomic_DNA"/>
</dbReference>
<evidence type="ECO:0000313" key="1">
    <source>
        <dbReference type="EMBL" id="CAH1776877.1"/>
    </source>
</evidence>
<accession>A0A8J1TFC5</accession>
<dbReference type="GO" id="GO:0006487">
    <property type="term" value="P:protein N-linked glycosylation"/>
    <property type="evidence" value="ECO:0007669"/>
    <property type="project" value="TreeGrafter"/>
</dbReference>
<protein>
    <submittedName>
        <fullName evidence="1">Uncharacterized protein</fullName>
    </submittedName>
</protein>
<reference evidence="1" key="1">
    <citation type="submission" date="2022-03" db="EMBL/GenBank/DDBJ databases">
        <authorList>
            <person name="Martin C."/>
        </authorList>
    </citation>
    <scope>NUCLEOTIDE SEQUENCE</scope>
</reference>
<comment type="caution">
    <text evidence="1">The sequence shown here is derived from an EMBL/GenBank/DDBJ whole genome shotgun (WGS) entry which is preliminary data.</text>
</comment>
<keyword evidence="2" id="KW-1185">Reference proteome</keyword>
<proteinExistence type="predicted"/>
<dbReference type="AlphaFoldDB" id="A0A8J1TFC5"/>
<dbReference type="PANTHER" id="PTHR12062:SF0">
    <property type="entry name" value="ALPHA-1,3-MANNOSYL-GLYCOPROTEIN 4-BETA-N-ACETYLGLUCOSAMINYLTRANSFERASE B"/>
    <property type="match status" value="1"/>
</dbReference>
<dbReference type="GO" id="GO:0008375">
    <property type="term" value="F:acetylglucosaminyltransferase activity"/>
    <property type="evidence" value="ECO:0007669"/>
    <property type="project" value="TreeGrafter"/>
</dbReference>
<organism evidence="1 2">
    <name type="scientific">Owenia fusiformis</name>
    <name type="common">Polychaete worm</name>
    <dbReference type="NCBI Taxonomy" id="6347"/>
    <lineage>
        <taxon>Eukaryota</taxon>
        <taxon>Metazoa</taxon>
        <taxon>Spiralia</taxon>
        <taxon>Lophotrochozoa</taxon>
        <taxon>Annelida</taxon>
        <taxon>Polychaeta</taxon>
        <taxon>Sedentaria</taxon>
        <taxon>Canalipalpata</taxon>
        <taxon>Sabellida</taxon>
        <taxon>Oweniida</taxon>
        <taxon>Oweniidae</taxon>
        <taxon>Owenia</taxon>
    </lineage>
</organism>
<gene>
    <name evidence="1" type="ORF">OFUS_LOCUS4007</name>
</gene>